<dbReference type="SUPFAM" id="SSF53335">
    <property type="entry name" value="S-adenosyl-L-methionine-dependent methyltransferases"/>
    <property type="match status" value="1"/>
</dbReference>
<dbReference type="Proteomes" id="UP000820669">
    <property type="component" value="Unassembled WGS sequence"/>
</dbReference>
<name>A0ABX1SIB3_9PSEU</name>
<keyword evidence="2" id="KW-0808">Transferase</keyword>
<keyword evidence="1" id="KW-0489">Methyltransferase</keyword>
<evidence type="ECO:0000313" key="5">
    <source>
        <dbReference type="Proteomes" id="UP000820669"/>
    </source>
</evidence>
<reference evidence="4 5" key="1">
    <citation type="submission" date="2020-04" db="EMBL/GenBank/DDBJ databases">
        <authorList>
            <person name="Klaysubun C."/>
            <person name="Duangmal K."/>
            <person name="Lipun K."/>
        </authorList>
    </citation>
    <scope>NUCLEOTIDE SEQUENCE [LARGE SCALE GENOMIC DNA]</scope>
    <source>
        <strain evidence="4 5">K10HN5</strain>
    </source>
</reference>
<protein>
    <submittedName>
        <fullName evidence="4">O-methyltransferase</fullName>
    </submittedName>
</protein>
<accession>A0ABX1SIB3</accession>
<dbReference type="PROSITE" id="PS51682">
    <property type="entry name" value="SAM_OMT_I"/>
    <property type="match status" value="1"/>
</dbReference>
<dbReference type="InterPro" id="IPR050362">
    <property type="entry name" value="Cation-dep_OMT"/>
</dbReference>
<proteinExistence type="predicted"/>
<dbReference type="InterPro" id="IPR002935">
    <property type="entry name" value="SAM_O-MeTrfase"/>
</dbReference>
<evidence type="ECO:0000256" key="1">
    <source>
        <dbReference type="ARBA" id="ARBA00022603"/>
    </source>
</evidence>
<organism evidence="4 5">
    <name type="scientific">Pseudonocardia acidicola</name>
    <dbReference type="NCBI Taxonomy" id="2724939"/>
    <lineage>
        <taxon>Bacteria</taxon>
        <taxon>Bacillati</taxon>
        <taxon>Actinomycetota</taxon>
        <taxon>Actinomycetes</taxon>
        <taxon>Pseudonocardiales</taxon>
        <taxon>Pseudonocardiaceae</taxon>
        <taxon>Pseudonocardia</taxon>
    </lineage>
</organism>
<dbReference type="InterPro" id="IPR029063">
    <property type="entry name" value="SAM-dependent_MTases_sf"/>
</dbReference>
<evidence type="ECO:0000256" key="2">
    <source>
        <dbReference type="ARBA" id="ARBA00022679"/>
    </source>
</evidence>
<dbReference type="RefSeq" id="WP_169384145.1">
    <property type="nucleotide sequence ID" value="NZ_JAAXLA010000062.1"/>
</dbReference>
<keyword evidence="5" id="KW-1185">Reference proteome</keyword>
<comment type="caution">
    <text evidence="4">The sequence shown here is derived from an EMBL/GenBank/DDBJ whole genome shotgun (WGS) entry which is preliminary data.</text>
</comment>
<sequence length="221" mass="22877">MTGPADDVPGDAATGATVRDYVESYLAEDDVLAAARARAADAGSVPIGPGGGAGLCFLAATIGARAVVEIGTGTGVSGLWLLRGMAPDGVLTSIDIDPEQQRGARSGFIEAGYGPSRLRLINGMALEVLPRLTDGGYDLVFVDAERSEYTRYLDEAIRLLRPGGVVALNHALGHGRVADPGAHDADTLALREVTHQVRADERLVSVLLPLGAGLLVATKVR</sequence>
<evidence type="ECO:0000313" key="4">
    <source>
        <dbReference type="EMBL" id="NMI00680.1"/>
    </source>
</evidence>
<dbReference type="CDD" id="cd02440">
    <property type="entry name" value="AdoMet_MTases"/>
    <property type="match status" value="1"/>
</dbReference>
<keyword evidence="3" id="KW-0949">S-adenosyl-L-methionine</keyword>
<dbReference type="Gene3D" id="3.40.50.150">
    <property type="entry name" value="Vaccinia Virus protein VP39"/>
    <property type="match status" value="1"/>
</dbReference>
<dbReference type="Pfam" id="PF01596">
    <property type="entry name" value="Methyltransf_3"/>
    <property type="match status" value="1"/>
</dbReference>
<evidence type="ECO:0000256" key="3">
    <source>
        <dbReference type="ARBA" id="ARBA00022691"/>
    </source>
</evidence>
<dbReference type="PANTHER" id="PTHR10509">
    <property type="entry name" value="O-METHYLTRANSFERASE-RELATED"/>
    <property type="match status" value="1"/>
</dbReference>
<gene>
    <name evidence="4" type="ORF">HF526_25725</name>
</gene>
<dbReference type="EMBL" id="JAAXLA010000062">
    <property type="protein sequence ID" value="NMI00680.1"/>
    <property type="molecule type" value="Genomic_DNA"/>
</dbReference>
<dbReference type="PANTHER" id="PTHR10509:SF85">
    <property type="entry name" value="O-METHYLTRANSFERASE RV1220C-RELATED"/>
    <property type="match status" value="1"/>
</dbReference>